<dbReference type="GO" id="GO:0003682">
    <property type="term" value="F:chromatin binding"/>
    <property type="evidence" value="ECO:0007669"/>
    <property type="project" value="TreeGrafter"/>
</dbReference>
<evidence type="ECO:0000313" key="4">
    <source>
        <dbReference type="Proteomes" id="UP000053989"/>
    </source>
</evidence>
<feature type="compositionally biased region" description="Basic residues" evidence="1">
    <location>
        <begin position="94"/>
        <end position="122"/>
    </location>
</feature>
<dbReference type="PANTHER" id="PTHR11199">
    <property type="entry name" value="STROMAL ANTIGEN"/>
    <property type="match status" value="1"/>
</dbReference>
<dbReference type="InterPro" id="IPR013721">
    <property type="entry name" value="STAG"/>
</dbReference>
<feature type="region of interest" description="Disordered" evidence="1">
    <location>
        <begin position="573"/>
        <end position="601"/>
    </location>
</feature>
<dbReference type="Proteomes" id="UP000053989">
    <property type="component" value="Unassembled WGS sequence"/>
</dbReference>
<dbReference type="InterPro" id="IPR020839">
    <property type="entry name" value="SCD"/>
</dbReference>
<dbReference type="InterPro" id="IPR011989">
    <property type="entry name" value="ARM-like"/>
</dbReference>
<proteinExistence type="predicted"/>
<organism evidence="3 4">
    <name type="scientific">Scleroderma citrinum Foug A</name>
    <dbReference type="NCBI Taxonomy" id="1036808"/>
    <lineage>
        <taxon>Eukaryota</taxon>
        <taxon>Fungi</taxon>
        <taxon>Dikarya</taxon>
        <taxon>Basidiomycota</taxon>
        <taxon>Agaricomycotina</taxon>
        <taxon>Agaricomycetes</taxon>
        <taxon>Agaricomycetidae</taxon>
        <taxon>Boletales</taxon>
        <taxon>Sclerodermatineae</taxon>
        <taxon>Sclerodermataceae</taxon>
        <taxon>Scleroderma</taxon>
    </lineage>
</organism>
<dbReference type="STRING" id="1036808.A0A0C2ZN81"/>
<feature type="domain" description="SCD" evidence="2">
    <location>
        <begin position="381"/>
        <end position="466"/>
    </location>
</feature>
<protein>
    <recommendedName>
        <fullName evidence="2">SCD domain-containing protein</fullName>
    </recommendedName>
</protein>
<gene>
    <name evidence="3" type="ORF">SCLCIDRAFT_137542</name>
</gene>
<accession>A0A0C2ZN81</accession>
<reference evidence="3 4" key="1">
    <citation type="submission" date="2014-04" db="EMBL/GenBank/DDBJ databases">
        <authorList>
            <consortium name="DOE Joint Genome Institute"/>
            <person name="Kuo A."/>
            <person name="Kohler A."/>
            <person name="Nagy L.G."/>
            <person name="Floudas D."/>
            <person name="Copeland A."/>
            <person name="Barry K.W."/>
            <person name="Cichocki N."/>
            <person name="Veneault-Fourrey C."/>
            <person name="LaButti K."/>
            <person name="Lindquist E.A."/>
            <person name="Lipzen A."/>
            <person name="Lundell T."/>
            <person name="Morin E."/>
            <person name="Murat C."/>
            <person name="Sun H."/>
            <person name="Tunlid A."/>
            <person name="Henrissat B."/>
            <person name="Grigoriev I.V."/>
            <person name="Hibbett D.S."/>
            <person name="Martin F."/>
            <person name="Nordberg H.P."/>
            <person name="Cantor M.N."/>
            <person name="Hua S.X."/>
        </authorList>
    </citation>
    <scope>NUCLEOTIDE SEQUENCE [LARGE SCALE GENOMIC DNA]</scope>
    <source>
        <strain evidence="3 4">Foug A</strain>
    </source>
</reference>
<dbReference type="Pfam" id="PF21581">
    <property type="entry name" value="SCD"/>
    <property type="match status" value="1"/>
</dbReference>
<dbReference type="PANTHER" id="PTHR11199:SF0">
    <property type="entry name" value="LD34181P-RELATED"/>
    <property type="match status" value="1"/>
</dbReference>
<name>A0A0C2ZN81_9AGAM</name>
<dbReference type="Gene3D" id="1.25.10.10">
    <property type="entry name" value="Leucine-rich Repeat Variant"/>
    <property type="match status" value="1"/>
</dbReference>
<feature type="compositionally biased region" description="Acidic residues" evidence="1">
    <location>
        <begin position="56"/>
        <end position="89"/>
    </location>
</feature>
<feature type="region of interest" description="Disordered" evidence="1">
    <location>
        <begin position="1255"/>
        <end position="1420"/>
    </location>
</feature>
<dbReference type="GO" id="GO:0000785">
    <property type="term" value="C:chromatin"/>
    <property type="evidence" value="ECO:0007669"/>
    <property type="project" value="TreeGrafter"/>
</dbReference>
<feature type="compositionally biased region" description="Basic and acidic residues" evidence="1">
    <location>
        <begin position="999"/>
        <end position="1011"/>
    </location>
</feature>
<dbReference type="GO" id="GO:0007062">
    <property type="term" value="P:sister chromatid cohesion"/>
    <property type="evidence" value="ECO:0007669"/>
    <property type="project" value="UniProtKB-ARBA"/>
</dbReference>
<dbReference type="OrthoDB" id="498590at2759"/>
<feature type="region of interest" description="Disordered" evidence="1">
    <location>
        <begin position="39"/>
        <end position="146"/>
    </location>
</feature>
<dbReference type="InterPro" id="IPR016024">
    <property type="entry name" value="ARM-type_fold"/>
</dbReference>
<dbReference type="GO" id="GO:0008278">
    <property type="term" value="C:cohesin complex"/>
    <property type="evidence" value="ECO:0007669"/>
    <property type="project" value="TreeGrafter"/>
</dbReference>
<feature type="region of interest" description="Disordered" evidence="1">
    <location>
        <begin position="999"/>
        <end position="1038"/>
    </location>
</feature>
<dbReference type="InParanoid" id="A0A0C2ZN81"/>
<reference evidence="4" key="2">
    <citation type="submission" date="2015-01" db="EMBL/GenBank/DDBJ databases">
        <title>Evolutionary Origins and Diversification of the Mycorrhizal Mutualists.</title>
        <authorList>
            <consortium name="DOE Joint Genome Institute"/>
            <consortium name="Mycorrhizal Genomics Consortium"/>
            <person name="Kohler A."/>
            <person name="Kuo A."/>
            <person name="Nagy L.G."/>
            <person name="Floudas D."/>
            <person name="Copeland A."/>
            <person name="Barry K.W."/>
            <person name="Cichocki N."/>
            <person name="Veneault-Fourrey C."/>
            <person name="LaButti K."/>
            <person name="Lindquist E.A."/>
            <person name="Lipzen A."/>
            <person name="Lundell T."/>
            <person name="Morin E."/>
            <person name="Murat C."/>
            <person name="Riley R."/>
            <person name="Ohm R."/>
            <person name="Sun H."/>
            <person name="Tunlid A."/>
            <person name="Henrissat B."/>
            <person name="Grigoriev I.V."/>
            <person name="Hibbett D.S."/>
            <person name="Martin F."/>
        </authorList>
    </citation>
    <scope>NUCLEOTIDE SEQUENCE [LARGE SCALE GENOMIC DNA]</scope>
    <source>
        <strain evidence="4">Foug A</strain>
    </source>
</reference>
<feature type="region of interest" description="Disordered" evidence="1">
    <location>
        <begin position="1"/>
        <end position="22"/>
    </location>
</feature>
<dbReference type="EMBL" id="KN822163">
    <property type="protein sequence ID" value="KIM54082.1"/>
    <property type="molecule type" value="Genomic_DNA"/>
</dbReference>
<evidence type="ECO:0000256" key="1">
    <source>
        <dbReference type="SAM" id="MobiDB-lite"/>
    </source>
</evidence>
<dbReference type="HOGENOM" id="CLU_003349_0_0_1"/>
<dbReference type="GO" id="GO:0005634">
    <property type="term" value="C:nucleus"/>
    <property type="evidence" value="ECO:0007669"/>
    <property type="project" value="TreeGrafter"/>
</dbReference>
<evidence type="ECO:0000259" key="2">
    <source>
        <dbReference type="PROSITE" id="PS51425"/>
    </source>
</evidence>
<evidence type="ECO:0000313" key="3">
    <source>
        <dbReference type="EMBL" id="KIM54082.1"/>
    </source>
</evidence>
<feature type="compositionally biased region" description="Acidic residues" evidence="1">
    <location>
        <begin position="1273"/>
        <end position="1287"/>
    </location>
</feature>
<dbReference type="PROSITE" id="PS51425">
    <property type="entry name" value="SCD"/>
    <property type="match status" value="1"/>
</dbReference>
<dbReference type="InterPro" id="IPR056396">
    <property type="entry name" value="HEAT_SCC3-SA"/>
</dbReference>
<sequence length="1420" mass="156728">MADLQDAAAPRRSQRDRKQAKQFVSSAYVSHFSALRFTAQLAGSQSPNKRKRTNNDDELTDLSELDDFEQDKNEDDVDGDVEDDSDGEPDIGAPKHKQKAAATTRKGKVKTKGPPPKKKLRTAKPAGIKATRATKESRSKPHKPKAVNGEFNITKLTSEVKISADNPLFNAILNPTAALQSTAEDFLDSLSRDPGPSQAEIINCILRACGCSDSVDADQVVDYDGVVDVLDTFTEGLKQENSPIYPLTSKLPAFKRFRASLSELIERIVLAAAELGSLYTSDLITTLQAWVVAMSSSQIRSFRHTATVVALEVETALCQVAASVEKEAEILGRQREGERKRKANNKASGVREKDLDGKAVEVRKRRGALAEYLKEIVNGVFVHRYRDLDPNIRSECVKSLGSWFTHYPAHFLDTSYLRYVGWVLSDSSTPVRLEAVRTLTAVYAQSEYVGSLTHFTERFKPRLLEMAGGDSELGVRTAVIGVLSAIDGHGLLEDEERERVCLLVYDTEVRVRRAVAGFVAGVWEELAEERNTVTGNKGKNKGGGKGKARAGVKALAILLVKWGKVLDRKSESAEEESVLSGEGGGVRAQRAHPPHVTGADPRSRTALAVEALWGEVAAISDWEDILEVLLLDHSAGGEEDIDGTDSLAESARNGVDATWRLEEVEESVLLEVLVASLRRAKAVAASGKKGEEETVASDITRALMKGLPRLFIKYQTDEKRISDVLSIPPLMDLDLYLEMRMMNAYGALWDDVIKQFLSHSSQTVLTRAVSAIRHLLSATSLANTNSTKILELEDELASQLRDAVAGREEIEVASFSEDEVIALGAICARLCVLGGSRDLSAWMDENEGGKQSSAWDIICALVERGRLGYREEERMIEQGLHLLGLHILWKARSLPDAKDTSVDSNELRETLRDQRDSLLEKLVEYAVGAQSNTAEGVKRAAFQNLMNLYILFSPIQTAAADREDLPMDTLAIHLDDEVQYRCAGFIQATIEQYAELLEDDRPQDQSEKNGSSEDEEPESTTRPTKGKTKSKTPTERIQPTSKALLEQEYRFMATVSTFLRAIRAGAVNIKHGPVLLAHYGRLGPIFDLCTKVVIDILREEGMYNENGEIVVDVTTQALKESFSHLLDSVVHSEDHSVNLAKQLASSFMIRGAQLAVVRRLDSKYIVKIHTLLLTWIIKRISTYEANKNKKQKANSVLFFRVLSALIKAVESRDALTIKAHMDQCFAQAKIEVPPTAKVWEPQRAYEKKLGSILTRGKAGGKGRKARGTTGVTDSEESEPEPQPEEAGEALRVPSQPRPRPQPVDRLPSLVPQSEADSDVELPSVQGEDATQITPKSRPLPQTRELESPGMLHTQTPTALSPANGRSALKRRRTEDEEEETGTAAEIHHSSRDGVQPTQDTSQPETSPTHEFIIRRKRIRH</sequence>
<keyword evidence="4" id="KW-1185">Reference proteome</keyword>
<dbReference type="Pfam" id="PF24571">
    <property type="entry name" value="HEAT_SCC3-SA"/>
    <property type="match status" value="1"/>
</dbReference>
<dbReference type="Pfam" id="PF08514">
    <property type="entry name" value="STAG"/>
    <property type="match status" value="1"/>
</dbReference>
<dbReference type="SUPFAM" id="SSF48371">
    <property type="entry name" value="ARM repeat"/>
    <property type="match status" value="1"/>
</dbReference>
<feature type="compositionally biased region" description="Polar residues" evidence="1">
    <location>
        <begin position="1395"/>
        <end position="1408"/>
    </location>
</feature>
<dbReference type="InterPro" id="IPR039662">
    <property type="entry name" value="Cohesin_Scc3/SA"/>
</dbReference>